<evidence type="ECO:0000256" key="1">
    <source>
        <dbReference type="SAM" id="Phobius"/>
    </source>
</evidence>
<protein>
    <recommendedName>
        <fullName evidence="2">Glycosyltransferase 2-like domain-containing protein</fullName>
    </recommendedName>
</protein>
<dbReference type="RefSeq" id="WP_163394405.1">
    <property type="nucleotide sequence ID" value="NZ_BMKP01000004.1"/>
</dbReference>
<accession>A0ABQ1UBZ0</accession>
<evidence type="ECO:0000259" key="2">
    <source>
        <dbReference type="Pfam" id="PF00535"/>
    </source>
</evidence>
<feature type="domain" description="Glycosyltransferase 2-like" evidence="2">
    <location>
        <begin position="8"/>
        <end position="62"/>
    </location>
</feature>
<feature type="transmembrane region" description="Helical" evidence="1">
    <location>
        <begin position="280"/>
        <end position="298"/>
    </location>
</feature>
<dbReference type="InterPro" id="IPR001173">
    <property type="entry name" value="Glyco_trans_2-like"/>
</dbReference>
<organism evidence="3 4">
    <name type="scientific">Flavobacterium limi</name>
    <dbReference type="NCBI Taxonomy" id="2045105"/>
    <lineage>
        <taxon>Bacteria</taxon>
        <taxon>Pseudomonadati</taxon>
        <taxon>Bacteroidota</taxon>
        <taxon>Flavobacteriia</taxon>
        <taxon>Flavobacteriales</taxon>
        <taxon>Flavobacteriaceae</taxon>
        <taxon>Flavobacterium</taxon>
    </lineage>
</organism>
<dbReference type="InterPro" id="IPR029044">
    <property type="entry name" value="Nucleotide-diphossugar_trans"/>
</dbReference>
<keyword evidence="1" id="KW-0472">Membrane</keyword>
<evidence type="ECO:0000313" key="3">
    <source>
        <dbReference type="EMBL" id="GGF12539.1"/>
    </source>
</evidence>
<keyword evidence="4" id="KW-1185">Reference proteome</keyword>
<dbReference type="Gene3D" id="3.90.550.10">
    <property type="entry name" value="Spore Coat Polysaccharide Biosynthesis Protein SpsA, Chain A"/>
    <property type="match status" value="1"/>
</dbReference>
<sequence length="311" mass="36389">MDSKPYLSICIPTYNRLEILANTLDSIYADLNDVDIEDFEVVISDNQPNHSTKELIDKFNFKNLHYHASKSIGFLNSFDVLKLGNGMFLKLHNNYTMFRKGSLKQMINEIKENSIDRPVIFYTNGLNQFGGIKRFDSYNSFMYGLSYLSSWSSGFGIWKKDFENVCDTIEVNNYFPQTSLLVSQTQKSNYIINDIPIFDNQDIPKKGGYNIFKVFSVDYVSLIEKVHNREEISKETFNKIKKDLLLDYLSVRYFKTVIVRMDNFEKNNIKESIQIHYSAFMYYIMIGTALFAPVKALIRKVKVFFYIKSYN</sequence>
<evidence type="ECO:0000313" key="4">
    <source>
        <dbReference type="Proteomes" id="UP000655016"/>
    </source>
</evidence>
<comment type="caution">
    <text evidence="3">The sequence shown here is derived from an EMBL/GenBank/DDBJ whole genome shotgun (WGS) entry which is preliminary data.</text>
</comment>
<dbReference type="Proteomes" id="UP000655016">
    <property type="component" value="Unassembled WGS sequence"/>
</dbReference>
<dbReference type="SUPFAM" id="SSF53448">
    <property type="entry name" value="Nucleotide-diphospho-sugar transferases"/>
    <property type="match status" value="1"/>
</dbReference>
<proteinExistence type="predicted"/>
<name>A0ABQ1UBZ0_9FLAO</name>
<reference evidence="4" key="1">
    <citation type="journal article" date="2019" name="Int. J. Syst. Evol. Microbiol.">
        <title>The Global Catalogue of Microorganisms (GCM) 10K type strain sequencing project: providing services to taxonomists for standard genome sequencing and annotation.</title>
        <authorList>
            <consortium name="The Broad Institute Genomics Platform"/>
            <consortium name="The Broad Institute Genome Sequencing Center for Infectious Disease"/>
            <person name="Wu L."/>
            <person name="Ma J."/>
        </authorList>
    </citation>
    <scope>NUCLEOTIDE SEQUENCE [LARGE SCALE GENOMIC DNA]</scope>
    <source>
        <strain evidence="4">CGMCC 1.16060</strain>
    </source>
</reference>
<keyword evidence="1" id="KW-1133">Transmembrane helix</keyword>
<dbReference type="Pfam" id="PF00535">
    <property type="entry name" value="Glycos_transf_2"/>
    <property type="match status" value="1"/>
</dbReference>
<gene>
    <name evidence="3" type="ORF">GCM10011518_22240</name>
</gene>
<keyword evidence="1" id="KW-0812">Transmembrane</keyword>
<dbReference type="EMBL" id="BMKP01000004">
    <property type="protein sequence ID" value="GGF12539.1"/>
    <property type="molecule type" value="Genomic_DNA"/>
</dbReference>